<keyword evidence="2" id="KW-0547">Nucleotide-binding</keyword>
<evidence type="ECO:0000313" key="10">
    <source>
        <dbReference type="EMBL" id="CBX28794.1"/>
    </source>
</evidence>
<dbReference type="Pfam" id="PF00158">
    <property type="entry name" value="Sigma54_activat"/>
    <property type="match status" value="1"/>
</dbReference>
<dbReference type="InterPro" id="IPR009057">
    <property type="entry name" value="Homeodomain-like_sf"/>
</dbReference>
<dbReference type="PROSITE" id="PS00675">
    <property type="entry name" value="SIGMA54_INTERACT_1"/>
    <property type="match status" value="1"/>
</dbReference>
<dbReference type="PRINTS" id="PR01590">
    <property type="entry name" value="HTHFIS"/>
</dbReference>
<evidence type="ECO:0000256" key="6">
    <source>
        <dbReference type="ARBA" id="ARBA00023163"/>
    </source>
</evidence>
<keyword evidence="4" id="KW-0902">Two-component regulatory system</keyword>
<dbReference type="Pfam" id="PF00072">
    <property type="entry name" value="Response_reg"/>
    <property type="match status" value="1"/>
</dbReference>
<dbReference type="Gene3D" id="1.10.10.60">
    <property type="entry name" value="Homeodomain-like"/>
    <property type="match status" value="1"/>
</dbReference>
<dbReference type="InterPro" id="IPR058031">
    <property type="entry name" value="AAA_lid_NorR"/>
</dbReference>
<dbReference type="InterPro" id="IPR025943">
    <property type="entry name" value="Sigma_54_int_dom_ATP-bd_2"/>
</dbReference>
<proteinExistence type="predicted"/>
<evidence type="ECO:0000256" key="5">
    <source>
        <dbReference type="ARBA" id="ARBA00023015"/>
    </source>
</evidence>
<dbReference type="Pfam" id="PF25601">
    <property type="entry name" value="AAA_lid_14"/>
    <property type="match status" value="1"/>
</dbReference>
<evidence type="ECO:0000256" key="7">
    <source>
        <dbReference type="PROSITE-ProRule" id="PRU00169"/>
    </source>
</evidence>
<dbReference type="GO" id="GO:0005524">
    <property type="term" value="F:ATP binding"/>
    <property type="evidence" value="ECO:0007669"/>
    <property type="project" value="UniProtKB-KW"/>
</dbReference>
<dbReference type="PROSITE" id="PS00676">
    <property type="entry name" value="SIGMA54_INTERACT_2"/>
    <property type="match status" value="1"/>
</dbReference>
<accession>E1YE00</accession>
<sequence>MHLLPTELIRPCCPGKQASFFWGCCTMLRTICRKISRFNTPCKISQIKGGKAMSELIPLVLVVDDEEEIRKILIQILEKEGLRVVTAEDGQESMQQICLEVPDLILLDVHMPGINGIEVLKKIKGIDDDLPVVLITAYANIHQAVEAMKGGAYDYLAKPFDNNEVVWIVNRALAEGQLRKNLKKLTDHYNGNFSLIESMGPSEKIARLTGDVHRVAKSDFSVIIMGETGSGKELVAKAIHGDSTRASAPFIAVDCGAIPENLLESELFGHEKGSFTGADRQKLGKFELAHGGTIFMDEIGNMPFGSQAKFLRVIQDRKFYLVGGIKPVNVDIRLVVATNQDLLEMSACGSFREDLYYRLNEFTIQVPSLRERKEDIPYLAKRFLDMANIELKKLITGFSDEAVEALMSYNWPGNVRQLRSVIRRAALVAREMITEKDLSIKRASVPGLAFSPRVEGMPWKNTSLKEIVQQSVLAVETEVINEVLRFTGGNKARAARLLQVDYKTIHTKAKKFGIQQNGGNDDNKT</sequence>
<dbReference type="InterPro" id="IPR027417">
    <property type="entry name" value="P-loop_NTPase"/>
</dbReference>
<evidence type="ECO:0000259" key="9">
    <source>
        <dbReference type="PROSITE" id="PS50110"/>
    </source>
</evidence>
<dbReference type="InterPro" id="IPR002197">
    <property type="entry name" value="HTH_Fis"/>
</dbReference>
<evidence type="ECO:0008006" key="11">
    <source>
        <dbReference type="Google" id="ProtNLM"/>
    </source>
</evidence>
<keyword evidence="1 7" id="KW-0597">Phosphoprotein</keyword>
<dbReference type="GO" id="GO:0000160">
    <property type="term" value="P:phosphorelay signal transduction system"/>
    <property type="evidence" value="ECO:0007669"/>
    <property type="project" value="UniProtKB-KW"/>
</dbReference>
<dbReference type="SMART" id="SM00382">
    <property type="entry name" value="AAA"/>
    <property type="match status" value="1"/>
</dbReference>
<dbReference type="InterPro" id="IPR002078">
    <property type="entry name" value="Sigma_54_int"/>
</dbReference>
<keyword evidence="3" id="KW-0067">ATP-binding</keyword>
<evidence type="ECO:0000259" key="8">
    <source>
        <dbReference type="PROSITE" id="PS50045"/>
    </source>
</evidence>
<dbReference type="Gene3D" id="1.10.8.60">
    <property type="match status" value="1"/>
</dbReference>
<dbReference type="FunFam" id="3.40.50.2300:FF:000018">
    <property type="entry name" value="DNA-binding transcriptional regulator NtrC"/>
    <property type="match status" value="1"/>
</dbReference>
<dbReference type="SUPFAM" id="SSF52172">
    <property type="entry name" value="CheY-like"/>
    <property type="match status" value="1"/>
</dbReference>
<dbReference type="InterPro" id="IPR011006">
    <property type="entry name" value="CheY-like_superfamily"/>
</dbReference>
<dbReference type="Gene3D" id="3.40.50.300">
    <property type="entry name" value="P-loop containing nucleotide triphosphate hydrolases"/>
    <property type="match status" value="1"/>
</dbReference>
<dbReference type="PROSITE" id="PS50110">
    <property type="entry name" value="RESPONSE_REGULATORY"/>
    <property type="match status" value="1"/>
</dbReference>
<feature type="modified residue" description="4-aspartylphosphate" evidence="7">
    <location>
        <position position="108"/>
    </location>
</feature>
<dbReference type="PANTHER" id="PTHR32071">
    <property type="entry name" value="TRANSCRIPTIONAL REGULATORY PROTEIN"/>
    <property type="match status" value="1"/>
</dbReference>
<dbReference type="Pfam" id="PF02954">
    <property type="entry name" value="HTH_8"/>
    <property type="match status" value="1"/>
</dbReference>
<evidence type="ECO:0000256" key="4">
    <source>
        <dbReference type="ARBA" id="ARBA00023012"/>
    </source>
</evidence>
<dbReference type="InterPro" id="IPR003593">
    <property type="entry name" value="AAA+_ATPase"/>
</dbReference>
<keyword evidence="6" id="KW-0804">Transcription</keyword>
<dbReference type="FunFam" id="3.40.50.300:FF:000006">
    <property type="entry name" value="DNA-binding transcriptional regulator NtrC"/>
    <property type="match status" value="1"/>
</dbReference>
<dbReference type="CDD" id="cd00009">
    <property type="entry name" value="AAA"/>
    <property type="match status" value="1"/>
</dbReference>
<dbReference type="GO" id="GO:0006355">
    <property type="term" value="P:regulation of DNA-templated transcription"/>
    <property type="evidence" value="ECO:0007669"/>
    <property type="project" value="InterPro"/>
</dbReference>
<dbReference type="PROSITE" id="PS50045">
    <property type="entry name" value="SIGMA54_INTERACT_4"/>
    <property type="match status" value="1"/>
</dbReference>
<dbReference type="GO" id="GO:0043565">
    <property type="term" value="F:sequence-specific DNA binding"/>
    <property type="evidence" value="ECO:0007669"/>
    <property type="project" value="InterPro"/>
</dbReference>
<feature type="domain" description="Response regulatory" evidence="9">
    <location>
        <begin position="59"/>
        <end position="173"/>
    </location>
</feature>
<name>E1YE00_9BACT</name>
<keyword evidence="5" id="KW-0805">Transcription regulation</keyword>
<dbReference type="InterPro" id="IPR025662">
    <property type="entry name" value="Sigma_54_int_dom_ATP-bd_1"/>
</dbReference>
<dbReference type="EMBL" id="FR695869">
    <property type="protein sequence ID" value="CBX28794.1"/>
    <property type="molecule type" value="Genomic_DNA"/>
</dbReference>
<dbReference type="AlphaFoldDB" id="E1YE00"/>
<evidence type="ECO:0000256" key="1">
    <source>
        <dbReference type="ARBA" id="ARBA00022553"/>
    </source>
</evidence>
<evidence type="ECO:0000256" key="3">
    <source>
        <dbReference type="ARBA" id="ARBA00022840"/>
    </source>
</evidence>
<dbReference type="Gene3D" id="3.40.50.2300">
    <property type="match status" value="1"/>
</dbReference>
<gene>
    <name evidence="10" type="ORF">N47_L13920</name>
</gene>
<dbReference type="SMART" id="SM00448">
    <property type="entry name" value="REC"/>
    <property type="match status" value="1"/>
</dbReference>
<organism evidence="10">
    <name type="scientific">uncultured Desulfobacterium sp</name>
    <dbReference type="NCBI Taxonomy" id="201089"/>
    <lineage>
        <taxon>Bacteria</taxon>
        <taxon>Pseudomonadati</taxon>
        <taxon>Thermodesulfobacteriota</taxon>
        <taxon>Desulfobacteria</taxon>
        <taxon>Desulfobacterales</taxon>
        <taxon>Desulfobacteriaceae</taxon>
        <taxon>Desulfobacterium</taxon>
        <taxon>environmental samples</taxon>
    </lineage>
</organism>
<feature type="domain" description="Sigma-54 factor interaction" evidence="8">
    <location>
        <begin position="198"/>
        <end position="427"/>
    </location>
</feature>
<dbReference type="SUPFAM" id="SSF52540">
    <property type="entry name" value="P-loop containing nucleoside triphosphate hydrolases"/>
    <property type="match status" value="1"/>
</dbReference>
<protein>
    <recommendedName>
        <fullName evidence="11">Sigma-54-dependent Fis family transcriptional regulator</fullName>
    </recommendedName>
</protein>
<dbReference type="InterPro" id="IPR001789">
    <property type="entry name" value="Sig_transdc_resp-reg_receiver"/>
</dbReference>
<evidence type="ECO:0000256" key="2">
    <source>
        <dbReference type="ARBA" id="ARBA00022741"/>
    </source>
</evidence>
<reference evidence="10" key="1">
    <citation type="journal article" date="2011" name="Environ. Microbiol.">
        <title>Genomic insights into the metabolic potential of the polycyclic aromatic hydrocarbon degrading sulfate-reducing Deltaproteobacterium N47.</title>
        <authorList>
            <person name="Bergmann F."/>
            <person name="Selesi D."/>
            <person name="Weinmaier T."/>
            <person name="Tischler P."/>
            <person name="Rattei T."/>
            <person name="Meckenstock R.U."/>
        </authorList>
    </citation>
    <scope>NUCLEOTIDE SEQUENCE</scope>
</reference>
<dbReference type="SUPFAM" id="SSF46689">
    <property type="entry name" value="Homeodomain-like"/>
    <property type="match status" value="1"/>
</dbReference>